<gene>
    <name evidence="4" type="ORF">Baya_5611</name>
</gene>
<keyword evidence="4" id="KW-0808">Transferase</keyword>
<dbReference type="InterPro" id="IPR013579">
    <property type="entry name" value="FAST_2"/>
</dbReference>
<dbReference type="PANTHER" id="PTHR28663">
    <property type="entry name" value="COILED-COIL DOMAIN-CONTAINING PROTEIN 173"/>
    <property type="match status" value="1"/>
</dbReference>
<protein>
    <submittedName>
        <fullName evidence="4">FAST kinase domain-containing protein 1, mitochondrial</fullName>
    </submittedName>
</protein>
<dbReference type="InterPro" id="IPR039986">
    <property type="entry name" value="CFAP210"/>
</dbReference>
<dbReference type="InterPro" id="IPR010622">
    <property type="entry name" value="FAST_Leu-rich"/>
</dbReference>
<evidence type="ECO:0000259" key="3">
    <source>
        <dbReference type="PROSITE" id="PS51286"/>
    </source>
</evidence>
<dbReference type="Pfam" id="PF06743">
    <property type="entry name" value="FAST_1"/>
    <property type="match status" value="1"/>
</dbReference>
<dbReference type="Pfam" id="PF13868">
    <property type="entry name" value="TPH"/>
    <property type="match status" value="1"/>
</dbReference>
<reference evidence="4 5" key="1">
    <citation type="journal article" date="2019" name="Genome Biol. Evol.">
        <title>Whole-Genome Sequencing of the Giant Devil Catfish, Bagarius yarrelli.</title>
        <authorList>
            <person name="Jiang W."/>
            <person name="Lv Y."/>
            <person name="Cheng L."/>
            <person name="Yang K."/>
            <person name="Chao B."/>
            <person name="Wang X."/>
            <person name="Li Y."/>
            <person name="Pan X."/>
            <person name="You X."/>
            <person name="Zhang Y."/>
            <person name="Yang J."/>
            <person name="Li J."/>
            <person name="Zhang X."/>
            <person name="Liu S."/>
            <person name="Sun C."/>
            <person name="Yang J."/>
            <person name="Shi Q."/>
        </authorList>
    </citation>
    <scope>NUCLEOTIDE SEQUENCE [LARGE SCALE GENOMIC DNA]</scope>
    <source>
        <strain evidence="4">JWS20170419001</strain>
        <tissue evidence="4">Muscle</tissue>
    </source>
</reference>
<evidence type="ECO:0000256" key="2">
    <source>
        <dbReference type="SAM" id="Coils"/>
    </source>
</evidence>
<dbReference type="EMBL" id="VCAZ01000023">
    <property type="protein sequence ID" value="TSK92897.1"/>
    <property type="molecule type" value="Genomic_DNA"/>
</dbReference>
<proteinExistence type="predicted"/>
<evidence type="ECO:0000256" key="1">
    <source>
        <dbReference type="ARBA" id="ARBA00023054"/>
    </source>
</evidence>
<evidence type="ECO:0000313" key="5">
    <source>
        <dbReference type="Proteomes" id="UP000319801"/>
    </source>
</evidence>
<sequence>MSLNSASFVQFGRRKGSIREVNSAEVIDKPGSPVDLRKVTVLSASEWNRIQDSVNRVNKQQEHLIAAAREREAMHLRSKEVVKNWSNTIAGQRQKKLEAKIIKEEIEEEERKQIDLEEAMFQEQKRKEAIERAKTLQYYQIDRVKGFHSALLMTEVLKEREAQIKLKKRKENASKEADKETLAMIIHREALALRQEWQKALEEKQKCLAVAESLKQQIKEHEQAGEKKVIEKKKEAEELECFQELHKKEQTNHKQKMQEEKRNIMKAYQEYFSNKKIIQVNEAKKQELEEEKRKLFVKAKDKMVKLRKEKEAEIIGEVQRNREALVDKLVSYHQAHTTNEEELISKAAAQAEAKQEEQQREKDEKKAAMLKSIAEHREAMQKELEIKKQEEKQKAIEMLNSKKALDIIFLQKQQIKAQKMKEAAIMLHDTHVHQMAEKHAQEQLMKSQEQEFQARNAALIAEEENQFQNYAQHVIQKASEAERNTSLLEKATKKGIGGGLGPVFGGVRPSYLVQDLSGVQLPSYACSSTQGIKALNETTDFQKSKKRLGFTWLCTLRCPSRRLFHCGFVCQDHVLGQLQVCTAEDQLFDVVSKNKAKLSIKHVGFAVNLLWQFQKERPDILRTIRQTRSHPQFLTLRVLAENKISLMDDASLIEPHDSLIQQLVVEAWNRLERFPMATLSKLSICLNDLGLYHSPLMGHITEIVNQRLDTIEDARVLTTLMISISELLSTRLRDALIAKAEILLDSMDTFHYNNPRRIVQFLRHIKYIHRPLLEKCSGILLKNVPSLSVENLSIIVTLYQSLPYSNWDFRHAAMQRLVELMDSCTDPQSFTKLFISLGPLAGPTTKERLESTALLFADQLNANQALLIAETLEEMQSRNFQLINKVASVLHMNLEVYRPVEIAKIIQALILLRCQCPELFSSLRSIVLRYLQTSIHIYEVIMLTRVLAMLPSARIEELVFSRIDAVLPQCSLMGVSSLTAAVAKWMRNDPSYSQSAHSKYMRLLQNLNHCAHERVHAAKKLDLLMVDLKFMSEEWFEQMLLEETIEVLESLADQITLNNMLDLVLFLTRTTYRSTPLLDRIASIALENTQKIHYSAVYVTLLPFAVLNYDSPTVDELFDACIEHITPKMHLFNPHMLVLLAYILALTNRFPEQLIREIFRVDFLAKLDTQLETLSSTQNMRVRSRLMHLNRAVCLESPEFQVPWFHERYCMQLQRRDHSSINLAQQQMHRMLGEVFGGINCVKAGVVTPYFYTIDYECILDRNQQAVPYSTISELQINQDGRMQWDVGSEKEMTGVPPGAQRIALDFLNSRSFCKNSQHVKGDVLMKKRHLEILGYHIPHFEWNSMELSTPDAWKDYLRKKIFTEHPRAG</sequence>
<dbReference type="InterPro" id="IPR043597">
    <property type="entry name" value="TPH_dom"/>
</dbReference>
<dbReference type="GO" id="GO:0005879">
    <property type="term" value="C:axonemal microtubule"/>
    <property type="evidence" value="ECO:0007669"/>
    <property type="project" value="TreeGrafter"/>
</dbReference>
<dbReference type="PANTHER" id="PTHR28663:SF1">
    <property type="entry name" value="CILIA- AND FLAGELLA- ASSOCIATED PROTEIN 210"/>
    <property type="match status" value="1"/>
</dbReference>
<dbReference type="Pfam" id="PF08368">
    <property type="entry name" value="FAST_2"/>
    <property type="match status" value="1"/>
</dbReference>
<keyword evidence="1 2" id="KW-0175">Coiled coil</keyword>
<dbReference type="PROSITE" id="PS51286">
    <property type="entry name" value="RAP"/>
    <property type="match status" value="1"/>
</dbReference>
<dbReference type="OrthoDB" id="385235at2759"/>
<feature type="coiled-coil region" evidence="2">
    <location>
        <begin position="339"/>
        <end position="393"/>
    </location>
</feature>
<organism evidence="4 5">
    <name type="scientific">Bagarius yarrelli</name>
    <name type="common">Goonch</name>
    <name type="synonym">Bagrus yarrelli</name>
    <dbReference type="NCBI Taxonomy" id="175774"/>
    <lineage>
        <taxon>Eukaryota</taxon>
        <taxon>Metazoa</taxon>
        <taxon>Chordata</taxon>
        <taxon>Craniata</taxon>
        <taxon>Vertebrata</taxon>
        <taxon>Euteleostomi</taxon>
        <taxon>Actinopterygii</taxon>
        <taxon>Neopterygii</taxon>
        <taxon>Teleostei</taxon>
        <taxon>Ostariophysi</taxon>
        <taxon>Siluriformes</taxon>
        <taxon>Sisoridae</taxon>
        <taxon>Sisorinae</taxon>
        <taxon>Bagarius</taxon>
    </lineage>
</organism>
<feature type="coiled-coil region" evidence="2">
    <location>
        <begin position="204"/>
        <end position="298"/>
    </location>
</feature>
<keyword evidence="4" id="KW-0418">Kinase</keyword>
<dbReference type="Proteomes" id="UP000319801">
    <property type="component" value="Unassembled WGS sequence"/>
</dbReference>
<keyword evidence="5" id="KW-1185">Reference proteome</keyword>
<dbReference type="InterPro" id="IPR013584">
    <property type="entry name" value="RAP"/>
</dbReference>
<accession>A0A556TW59</accession>
<feature type="domain" description="RAP" evidence="3">
    <location>
        <begin position="1303"/>
        <end position="1360"/>
    </location>
</feature>
<dbReference type="Pfam" id="PF08373">
    <property type="entry name" value="RAP"/>
    <property type="match status" value="1"/>
</dbReference>
<dbReference type="GO" id="GO:0016301">
    <property type="term" value="F:kinase activity"/>
    <property type="evidence" value="ECO:0007669"/>
    <property type="project" value="UniProtKB-KW"/>
</dbReference>
<dbReference type="GO" id="GO:0044528">
    <property type="term" value="P:regulation of mitochondrial mRNA stability"/>
    <property type="evidence" value="ECO:0007669"/>
    <property type="project" value="InterPro"/>
</dbReference>
<dbReference type="SMART" id="SM00952">
    <property type="entry name" value="RAP"/>
    <property type="match status" value="1"/>
</dbReference>
<name>A0A556TW59_BAGYA</name>
<comment type="caution">
    <text evidence="4">The sequence shown here is derived from an EMBL/GenBank/DDBJ whole genome shotgun (WGS) entry which is preliminary data.</text>
</comment>
<evidence type="ECO:0000313" key="4">
    <source>
        <dbReference type="EMBL" id="TSK92897.1"/>
    </source>
</evidence>
<feature type="coiled-coil region" evidence="2">
    <location>
        <begin position="89"/>
        <end position="126"/>
    </location>
</feature>